<dbReference type="InterPro" id="IPR004839">
    <property type="entry name" value="Aminotransferase_I/II_large"/>
</dbReference>
<sequence length="395" mass="42920">MTDFTSPASTDAGEHHPEVATHLQHTPLQANAVQPRPVLDRLPKYAAGKPPAPIEGLTSYKLSSNENPLPPVPAVLDAIREQVGIFRYPDPLSTNLRNALADKLEVPAEDIVTGAGSLGALTQILNTYAGQNEDGTMDEVVYAWRSFEAYPIVVGTAGARAVEVPVLADGRHDLDAMAAAVNERTTVVLLCTPNNPTGPILRTEEVERFIESIPQNVLVVIDEAYTEFIRDDAAVNGIEMYRKYPNVAVLRTFSKAHGLANLRVGYSISRPQITEHLRVIATPFAVSTLAEQAAIASLTHEADVAARVESLVQERERVAAGLRELGWELPETQSNFVWLALGEHAVDFATYAGRHALSVRAFAGEGVRVSIGEVEANDRLLEICRNYPNKPVLSK</sequence>
<evidence type="ECO:0000256" key="2">
    <source>
        <dbReference type="ARBA" id="ARBA00011738"/>
    </source>
</evidence>
<evidence type="ECO:0000256" key="5">
    <source>
        <dbReference type="ARBA" id="ARBA00022898"/>
    </source>
</evidence>
<dbReference type="HAMAP" id="MF_01513">
    <property type="entry name" value="Phe_aminotrans_2"/>
    <property type="match status" value="1"/>
</dbReference>
<comment type="caution">
    <text evidence="8">The sequence shown here is derived from an EMBL/GenBank/DDBJ whole genome shotgun (WGS) entry which is preliminary data.</text>
</comment>
<dbReference type="SUPFAM" id="SSF53383">
    <property type="entry name" value="PLP-dependent transferases"/>
    <property type="match status" value="1"/>
</dbReference>
<dbReference type="Pfam" id="PF00155">
    <property type="entry name" value="Aminotran_1_2"/>
    <property type="match status" value="1"/>
</dbReference>
<dbReference type="EC" id="2.6.1.57" evidence="6"/>
<dbReference type="InterPro" id="IPR050106">
    <property type="entry name" value="HistidinolP_aminotransfase"/>
</dbReference>
<evidence type="ECO:0000313" key="8">
    <source>
        <dbReference type="EMBL" id="MBG6084552.1"/>
    </source>
</evidence>
<dbReference type="Gene3D" id="3.40.640.10">
    <property type="entry name" value="Type I PLP-dependent aspartate aminotransferase-like (Major domain)"/>
    <property type="match status" value="1"/>
</dbReference>
<comment type="cofactor">
    <cofactor evidence="1 6">
        <name>pyridoxal 5'-phosphate</name>
        <dbReference type="ChEBI" id="CHEBI:597326"/>
    </cofactor>
</comment>
<dbReference type="AlphaFoldDB" id="A0A931D9P5"/>
<comment type="function">
    <text evidence="6">Aminotransferase that catalyzes the conversion of aromatic amino acids and 2-oxoglutarate into corresponding aromatic oxo acids and L-glutamate.</text>
</comment>
<evidence type="ECO:0000256" key="3">
    <source>
        <dbReference type="ARBA" id="ARBA00022576"/>
    </source>
</evidence>
<dbReference type="InterPro" id="IPR015422">
    <property type="entry name" value="PyrdxlP-dep_Trfase_small"/>
</dbReference>
<evidence type="ECO:0000256" key="4">
    <source>
        <dbReference type="ARBA" id="ARBA00022679"/>
    </source>
</evidence>
<proteinExistence type="inferred from homology"/>
<reference evidence="8" key="1">
    <citation type="submission" date="2020-11" db="EMBL/GenBank/DDBJ databases">
        <title>Sequencing the genomes of 1000 actinobacteria strains.</title>
        <authorList>
            <person name="Klenk H.-P."/>
        </authorList>
    </citation>
    <scope>NUCLEOTIDE SEQUENCE</scope>
    <source>
        <strain evidence="8">DSM 26152</strain>
    </source>
</reference>
<dbReference type="NCBIfam" id="NF002878">
    <property type="entry name" value="PRK03321.1"/>
    <property type="match status" value="1"/>
</dbReference>
<comment type="similarity">
    <text evidence="6">Belongs to the class-II pyridoxal-phosphate-dependent aminotransferase family.</text>
</comment>
<name>A0A931D9P5_9MICC</name>
<evidence type="ECO:0000313" key="9">
    <source>
        <dbReference type="Proteomes" id="UP000625033"/>
    </source>
</evidence>
<dbReference type="PANTHER" id="PTHR43643">
    <property type="entry name" value="HISTIDINOL-PHOSPHATE AMINOTRANSFERASE 2"/>
    <property type="match status" value="1"/>
</dbReference>
<dbReference type="InterPro" id="IPR015421">
    <property type="entry name" value="PyrdxlP-dep_Trfase_major"/>
</dbReference>
<dbReference type="Gene3D" id="3.90.1150.10">
    <property type="entry name" value="Aspartate Aminotransferase, domain 1"/>
    <property type="match status" value="1"/>
</dbReference>
<dbReference type="InterPro" id="IPR015424">
    <property type="entry name" value="PyrdxlP-dep_Trfase"/>
</dbReference>
<dbReference type="HAMAP" id="MF_01023">
    <property type="entry name" value="HisC_aminotrans_2"/>
    <property type="match status" value="1"/>
</dbReference>
<evidence type="ECO:0000259" key="7">
    <source>
        <dbReference type="Pfam" id="PF00155"/>
    </source>
</evidence>
<comment type="catalytic activity">
    <reaction evidence="6">
        <text>an aromatic L-alpha-amino acid + 2-oxoglutarate = an aromatic oxo-acid + L-glutamate</text>
        <dbReference type="Rhea" id="RHEA:17533"/>
        <dbReference type="ChEBI" id="CHEBI:16810"/>
        <dbReference type="ChEBI" id="CHEBI:29985"/>
        <dbReference type="ChEBI" id="CHEBI:73309"/>
        <dbReference type="ChEBI" id="CHEBI:84824"/>
        <dbReference type="EC" id="2.6.1.57"/>
    </reaction>
</comment>
<dbReference type="EMBL" id="JADOTZ010000001">
    <property type="protein sequence ID" value="MBG6084552.1"/>
    <property type="molecule type" value="Genomic_DNA"/>
</dbReference>
<feature type="modified residue" description="N6-(pyridoxal phosphate)lysine" evidence="6">
    <location>
        <position position="255"/>
    </location>
</feature>
<accession>A0A931D9P5</accession>
<evidence type="ECO:0000256" key="1">
    <source>
        <dbReference type="ARBA" id="ARBA00001933"/>
    </source>
</evidence>
<dbReference type="InterPro" id="IPR005861">
    <property type="entry name" value="HisP_aminotrans"/>
</dbReference>
<keyword evidence="3 6" id="KW-0032">Aminotransferase</keyword>
<dbReference type="CDD" id="cd00609">
    <property type="entry name" value="AAT_like"/>
    <property type="match status" value="1"/>
</dbReference>
<keyword evidence="5 6" id="KW-0663">Pyridoxal phosphate</keyword>
<dbReference type="GO" id="GO:0030170">
    <property type="term" value="F:pyridoxal phosphate binding"/>
    <property type="evidence" value="ECO:0007669"/>
    <property type="project" value="UniProtKB-UniRule"/>
</dbReference>
<comment type="subunit">
    <text evidence="2 6">Homodimer.</text>
</comment>
<protein>
    <recommendedName>
        <fullName evidence="6">Aromatic amino acid aminotransferase</fullName>
        <shortName evidence="6">ArAT</shortName>
        <ecNumber evidence="6">2.6.1.57</ecNumber>
    </recommendedName>
</protein>
<dbReference type="InterPro" id="IPR024892">
    <property type="entry name" value="ArAT"/>
</dbReference>
<dbReference type="Proteomes" id="UP000625033">
    <property type="component" value="Unassembled WGS sequence"/>
</dbReference>
<keyword evidence="9" id="KW-1185">Reference proteome</keyword>
<evidence type="ECO:0000256" key="6">
    <source>
        <dbReference type="HAMAP-Rule" id="MF_01513"/>
    </source>
</evidence>
<dbReference type="GO" id="GO:0000105">
    <property type="term" value="P:L-histidine biosynthetic process"/>
    <property type="evidence" value="ECO:0007669"/>
    <property type="project" value="InterPro"/>
</dbReference>
<dbReference type="RefSeq" id="WP_196835847.1">
    <property type="nucleotide sequence ID" value="NZ_JADOTZ010000001.1"/>
</dbReference>
<gene>
    <name evidence="6" type="primary">pat</name>
    <name evidence="8" type="ORF">IW252_001319</name>
</gene>
<dbReference type="PANTHER" id="PTHR43643:SF3">
    <property type="entry name" value="HISTIDINOL-PHOSPHATE AMINOTRANSFERASE"/>
    <property type="match status" value="1"/>
</dbReference>
<organism evidence="8 9">
    <name type="scientific">Zhihengliuella flava</name>
    <dbReference type="NCBI Taxonomy" id="1285193"/>
    <lineage>
        <taxon>Bacteria</taxon>
        <taxon>Bacillati</taxon>
        <taxon>Actinomycetota</taxon>
        <taxon>Actinomycetes</taxon>
        <taxon>Micrococcales</taxon>
        <taxon>Micrococcaceae</taxon>
        <taxon>Zhihengliuella</taxon>
    </lineage>
</organism>
<dbReference type="GO" id="GO:0008793">
    <property type="term" value="F:aromatic-amino-acid transaminase activity"/>
    <property type="evidence" value="ECO:0007669"/>
    <property type="project" value="UniProtKB-UniRule"/>
</dbReference>
<dbReference type="GO" id="GO:0004400">
    <property type="term" value="F:histidinol-phosphate transaminase activity"/>
    <property type="evidence" value="ECO:0007669"/>
    <property type="project" value="InterPro"/>
</dbReference>
<keyword evidence="4 6" id="KW-0808">Transferase</keyword>
<feature type="domain" description="Aminotransferase class I/classII large" evidence="7">
    <location>
        <begin position="61"/>
        <end position="351"/>
    </location>
</feature>